<dbReference type="Pfam" id="PF01734">
    <property type="entry name" value="Patatin"/>
    <property type="match status" value="1"/>
</dbReference>
<reference evidence="6 7" key="1">
    <citation type="submission" date="2024-10" db="EMBL/GenBank/DDBJ databases">
        <title>Updated reference genomes for cyclostephanoid diatoms.</title>
        <authorList>
            <person name="Roberts W.R."/>
            <person name="Alverson A.J."/>
        </authorList>
    </citation>
    <scope>NUCLEOTIDE SEQUENCE [LARGE SCALE GENOMIC DNA]</scope>
    <source>
        <strain evidence="6 7">AJA010-31</strain>
    </source>
</reference>
<gene>
    <name evidence="6" type="ORF">ACHAWO_003148</name>
</gene>
<dbReference type="AlphaFoldDB" id="A0ABD3N0M1"/>
<sequence>MKNAIPESLLLLLVALSLDFGASFQLVSSPYHVVTSRRQNQGEPKNRSHLSAVRPMKDDSTSSAGTSKARLIFPGGGLFFYWQAGVIAYLQENSYDLNNVLLSGASAGALSATIAKTSISPYRATELALQMSDEAGVWERPLGLMGIWGDIIYQWLNDLLPSDAQIVVNDERLHVLVTPVPSFGKNIVSRFESREDLIQANMASVHLPWFLNGNFAYNFRGSPCIDGSFLARPSDYFDKQYTQENQAKLILDFKRDPVMKSRAADFVKVVSKQAIWDILEQGKKHAKVMDVNREFDILR</sequence>
<feature type="short sequence motif" description="GXSXG" evidence="2">
    <location>
        <begin position="104"/>
        <end position="108"/>
    </location>
</feature>
<feature type="domain" description="PNPLA" evidence="5">
    <location>
        <begin position="71"/>
        <end position="239"/>
    </location>
</feature>
<dbReference type="InterPro" id="IPR033562">
    <property type="entry name" value="PLPL"/>
</dbReference>
<protein>
    <recommendedName>
        <fullName evidence="5">PNPLA domain-containing protein</fullName>
    </recommendedName>
</protein>
<dbReference type="Proteomes" id="UP001530400">
    <property type="component" value="Unassembled WGS sequence"/>
</dbReference>
<dbReference type="PANTHER" id="PTHR12406">
    <property type="entry name" value="CALCIUM-INDEPENDENT PHOSPHOLIPASE A2 IPLA2 -RELATED"/>
    <property type="match status" value="1"/>
</dbReference>
<evidence type="ECO:0000259" key="5">
    <source>
        <dbReference type="PROSITE" id="PS51635"/>
    </source>
</evidence>
<feature type="chain" id="PRO_5044804322" description="PNPLA domain-containing protein" evidence="4">
    <location>
        <begin position="24"/>
        <end position="299"/>
    </location>
</feature>
<organism evidence="6 7">
    <name type="scientific">Cyclotella atomus</name>
    <dbReference type="NCBI Taxonomy" id="382360"/>
    <lineage>
        <taxon>Eukaryota</taxon>
        <taxon>Sar</taxon>
        <taxon>Stramenopiles</taxon>
        <taxon>Ochrophyta</taxon>
        <taxon>Bacillariophyta</taxon>
        <taxon>Coscinodiscophyceae</taxon>
        <taxon>Thalassiosirophycidae</taxon>
        <taxon>Stephanodiscales</taxon>
        <taxon>Stephanodiscaceae</taxon>
        <taxon>Cyclotella</taxon>
    </lineage>
</organism>
<feature type="active site" description="Nucleophile" evidence="2">
    <location>
        <position position="106"/>
    </location>
</feature>
<dbReference type="InterPro" id="IPR016035">
    <property type="entry name" value="Acyl_Trfase/lysoPLipase"/>
</dbReference>
<name>A0ABD3N0M1_9STRA</name>
<comment type="caution">
    <text evidence="6">The sequence shown here is derived from an EMBL/GenBank/DDBJ whole genome shotgun (WGS) entry which is preliminary data.</text>
</comment>
<keyword evidence="2" id="KW-0378">Hydrolase</keyword>
<proteinExistence type="predicted"/>
<dbReference type="SUPFAM" id="SSF52151">
    <property type="entry name" value="FabD/lysophospholipase-like"/>
    <property type="match status" value="1"/>
</dbReference>
<feature type="active site" description="Proton acceptor" evidence="2">
    <location>
        <position position="226"/>
    </location>
</feature>
<keyword evidence="1 2" id="KW-0443">Lipid metabolism</keyword>
<dbReference type="GO" id="GO:0016042">
    <property type="term" value="P:lipid catabolic process"/>
    <property type="evidence" value="ECO:0007669"/>
    <property type="project" value="UniProtKB-UniRule"/>
</dbReference>
<evidence type="ECO:0000313" key="6">
    <source>
        <dbReference type="EMBL" id="KAL3767751.1"/>
    </source>
</evidence>
<keyword evidence="7" id="KW-1185">Reference proteome</keyword>
<evidence type="ECO:0000256" key="3">
    <source>
        <dbReference type="SAM" id="MobiDB-lite"/>
    </source>
</evidence>
<dbReference type="GO" id="GO:0016787">
    <property type="term" value="F:hydrolase activity"/>
    <property type="evidence" value="ECO:0007669"/>
    <property type="project" value="UniProtKB-UniRule"/>
</dbReference>
<dbReference type="PANTHER" id="PTHR12406:SF45">
    <property type="entry name" value="PATATIN"/>
    <property type="match status" value="1"/>
</dbReference>
<dbReference type="InterPro" id="IPR002641">
    <property type="entry name" value="PNPLA_dom"/>
</dbReference>
<feature type="region of interest" description="Disordered" evidence="3">
    <location>
        <begin position="36"/>
        <end position="66"/>
    </location>
</feature>
<evidence type="ECO:0000256" key="2">
    <source>
        <dbReference type="PROSITE-ProRule" id="PRU01161"/>
    </source>
</evidence>
<keyword evidence="4" id="KW-0732">Signal</keyword>
<keyword evidence="2" id="KW-0442">Lipid degradation</keyword>
<comment type="caution">
    <text evidence="2">Lacks conserved residue(s) required for the propagation of feature annotation.</text>
</comment>
<evidence type="ECO:0000256" key="1">
    <source>
        <dbReference type="ARBA" id="ARBA00023098"/>
    </source>
</evidence>
<feature type="signal peptide" evidence="4">
    <location>
        <begin position="1"/>
        <end position="23"/>
    </location>
</feature>
<evidence type="ECO:0000313" key="7">
    <source>
        <dbReference type="Proteomes" id="UP001530400"/>
    </source>
</evidence>
<dbReference type="Gene3D" id="3.40.1090.10">
    <property type="entry name" value="Cytosolic phospholipase A2 catalytic domain"/>
    <property type="match status" value="1"/>
</dbReference>
<dbReference type="EMBL" id="JALLPJ020001359">
    <property type="protein sequence ID" value="KAL3767751.1"/>
    <property type="molecule type" value="Genomic_DNA"/>
</dbReference>
<accession>A0ABD3N0M1</accession>
<dbReference type="PROSITE" id="PS51635">
    <property type="entry name" value="PNPLA"/>
    <property type="match status" value="1"/>
</dbReference>
<evidence type="ECO:0000256" key="4">
    <source>
        <dbReference type="SAM" id="SignalP"/>
    </source>
</evidence>